<name>A0AAI9ZT15_9PEZI</name>
<sequence>MYSPPEEIEAALKAYRSRISERNRRFVEVYSMSPEEGDLEDDEDISDLRLEAMHPIFDVSLSSFVSTPREILTRWDELCVVYDLQGTSPAGRNPSEEDVALNEAWVSLLEEYLKKRCKEDVRETLRFPEEFCDLARYVDNLAGPGLTEVKSRYQAGFLVGRYSDSPALAEQGAAEMVKTPEWFSEYIDCRWECAAGWDAGCGISPSFYVVYCRRRIYNVPQLFGTVLPRNAMPGYPE</sequence>
<proteinExistence type="predicted"/>
<evidence type="ECO:0000313" key="1">
    <source>
        <dbReference type="EMBL" id="KAK1637677.1"/>
    </source>
</evidence>
<dbReference type="RefSeq" id="XP_060446284.1">
    <property type="nucleotide sequence ID" value="XM_060584239.1"/>
</dbReference>
<reference evidence="1" key="1">
    <citation type="submission" date="2021-06" db="EMBL/GenBank/DDBJ databases">
        <title>Comparative genomics, transcriptomics and evolutionary studies reveal genomic signatures of adaptation to plant cell wall in hemibiotrophic fungi.</title>
        <authorList>
            <consortium name="DOE Joint Genome Institute"/>
            <person name="Baroncelli R."/>
            <person name="Diaz J.F."/>
            <person name="Benocci T."/>
            <person name="Peng M."/>
            <person name="Battaglia E."/>
            <person name="Haridas S."/>
            <person name="Andreopoulos W."/>
            <person name="Labutti K."/>
            <person name="Pangilinan J."/>
            <person name="Floch G.L."/>
            <person name="Makela M.R."/>
            <person name="Henrissat B."/>
            <person name="Grigoriev I.V."/>
            <person name="Crouch J.A."/>
            <person name="De Vries R.P."/>
            <person name="Sukno S.A."/>
            <person name="Thon M.R."/>
        </authorList>
    </citation>
    <scope>NUCLEOTIDE SEQUENCE</scope>
    <source>
        <strain evidence="1">CBS 102054</strain>
    </source>
</reference>
<dbReference type="GeneID" id="85469101"/>
<dbReference type="EMBL" id="JAHMHQ010000008">
    <property type="protein sequence ID" value="KAK1637677.1"/>
    <property type="molecule type" value="Genomic_DNA"/>
</dbReference>
<organism evidence="1 2">
    <name type="scientific">Colletotrichum phormii</name>
    <dbReference type="NCBI Taxonomy" id="359342"/>
    <lineage>
        <taxon>Eukaryota</taxon>
        <taxon>Fungi</taxon>
        <taxon>Dikarya</taxon>
        <taxon>Ascomycota</taxon>
        <taxon>Pezizomycotina</taxon>
        <taxon>Sordariomycetes</taxon>
        <taxon>Hypocreomycetidae</taxon>
        <taxon>Glomerellales</taxon>
        <taxon>Glomerellaceae</taxon>
        <taxon>Colletotrichum</taxon>
        <taxon>Colletotrichum acutatum species complex</taxon>
    </lineage>
</organism>
<dbReference type="AlphaFoldDB" id="A0AAI9ZT15"/>
<accession>A0AAI9ZT15</accession>
<keyword evidence="2" id="KW-1185">Reference proteome</keyword>
<evidence type="ECO:0000313" key="2">
    <source>
        <dbReference type="Proteomes" id="UP001243989"/>
    </source>
</evidence>
<protein>
    <submittedName>
        <fullName evidence="1">Uncharacterized protein</fullName>
    </submittedName>
</protein>
<dbReference type="Proteomes" id="UP001243989">
    <property type="component" value="Unassembled WGS sequence"/>
</dbReference>
<comment type="caution">
    <text evidence="1">The sequence shown here is derived from an EMBL/GenBank/DDBJ whole genome shotgun (WGS) entry which is preliminary data.</text>
</comment>
<gene>
    <name evidence="1" type="ORF">BDP81DRAFT_317235</name>
</gene>